<keyword evidence="3" id="KW-1185">Reference proteome</keyword>
<sequence length="84" mass="9535">MKSSILFAVCLLASLAMLAACKTRVCDDESSIDKCSLCCASHEFNKFDHKLHLESGRCRCYKDESEFKRMEHSAKRQKVVATDE</sequence>
<dbReference type="AlphaFoldDB" id="A0AAD3RRR8"/>
<gene>
    <name evidence="2" type="ORF">SUGI_1512260</name>
</gene>
<comment type="caution">
    <text evidence="2">The sequence shown here is derived from an EMBL/GenBank/DDBJ whole genome shotgun (WGS) entry which is preliminary data.</text>
</comment>
<dbReference type="PROSITE" id="PS51257">
    <property type="entry name" value="PROKAR_LIPOPROTEIN"/>
    <property type="match status" value="1"/>
</dbReference>
<evidence type="ECO:0000313" key="3">
    <source>
        <dbReference type="Proteomes" id="UP001234787"/>
    </source>
</evidence>
<name>A0AAD3RRR8_CRYJA</name>
<protein>
    <submittedName>
        <fullName evidence="2">Uncharacterized protein</fullName>
    </submittedName>
</protein>
<reference evidence="2" key="1">
    <citation type="submission" date="2022-12" db="EMBL/GenBank/DDBJ databases">
        <title>Chromosome-Level Genome Assembly of Japanese Cedar (Cryptomeriajaponica D. Don).</title>
        <authorList>
            <person name="Fujino T."/>
            <person name="Yamaguchi K."/>
            <person name="Yokoyama T."/>
            <person name="Hamanaka T."/>
            <person name="Harazono Y."/>
            <person name="Kamada H."/>
            <person name="Kobayashi W."/>
            <person name="Ujino-Ihara T."/>
            <person name="Uchiyama K."/>
            <person name="Matsumoto A."/>
            <person name="Izuno A."/>
            <person name="Tsumura Y."/>
            <person name="Toyoda A."/>
            <person name="Shigenobu S."/>
            <person name="Moriguchi Y."/>
            <person name="Ueno S."/>
            <person name="Kasahara M."/>
        </authorList>
    </citation>
    <scope>NUCLEOTIDE SEQUENCE</scope>
</reference>
<organism evidence="2 3">
    <name type="scientific">Cryptomeria japonica</name>
    <name type="common">Japanese cedar</name>
    <name type="synonym">Cupressus japonica</name>
    <dbReference type="NCBI Taxonomy" id="3369"/>
    <lineage>
        <taxon>Eukaryota</taxon>
        <taxon>Viridiplantae</taxon>
        <taxon>Streptophyta</taxon>
        <taxon>Embryophyta</taxon>
        <taxon>Tracheophyta</taxon>
        <taxon>Spermatophyta</taxon>
        <taxon>Pinopsida</taxon>
        <taxon>Pinidae</taxon>
        <taxon>Conifers II</taxon>
        <taxon>Cupressales</taxon>
        <taxon>Cupressaceae</taxon>
        <taxon>Cryptomeria</taxon>
    </lineage>
</organism>
<evidence type="ECO:0000256" key="1">
    <source>
        <dbReference type="SAM" id="SignalP"/>
    </source>
</evidence>
<evidence type="ECO:0000313" key="2">
    <source>
        <dbReference type="EMBL" id="GLJ59516.1"/>
    </source>
</evidence>
<accession>A0AAD3RRR8</accession>
<feature type="signal peptide" evidence="1">
    <location>
        <begin position="1"/>
        <end position="20"/>
    </location>
</feature>
<keyword evidence="1" id="KW-0732">Signal</keyword>
<proteinExistence type="predicted"/>
<dbReference type="Proteomes" id="UP001234787">
    <property type="component" value="Unassembled WGS sequence"/>
</dbReference>
<feature type="chain" id="PRO_5042191879" evidence="1">
    <location>
        <begin position="21"/>
        <end position="84"/>
    </location>
</feature>
<dbReference type="EMBL" id="BSEH01001002">
    <property type="protein sequence ID" value="GLJ59516.1"/>
    <property type="molecule type" value="Genomic_DNA"/>
</dbReference>